<dbReference type="STRING" id="13249.T1HVM6"/>
<organism evidence="1 2">
    <name type="scientific">Rhodnius prolixus</name>
    <name type="common">Triatomid bug</name>
    <dbReference type="NCBI Taxonomy" id="13249"/>
    <lineage>
        <taxon>Eukaryota</taxon>
        <taxon>Metazoa</taxon>
        <taxon>Ecdysozoa</taxon>
        <taxon>Arthropoda</taxon>
        <taxon>Hexapoda</taxon>
        <taxon>Insecta</taxon>
        <taxon>Pterygota</taxon>
        <taxon>Neoptera</taxon>
        <taxon>Paraneoptera</taxon>
        <taxon>Hemiptera</taxon>
        <taxon>Heteroptera</taxon>
        <taxon>Panheteroptera</taxon>
        <taxon>Cimicomorpha</taxon>
        <taxon>Reduviidae</taxon>
        <taxon>Triatominae</taxon>
        <taxon>Rhodnius</taxon>
    </lineage>
</organism>
<protein>
    <recommendedName>
        <fullName evidence="3">N-acetyltransferase domain-containing protein</fullName>
    </recommendedName>
</protein>
<dbReference type="InParanoid" id="T1HVM6"/>
<dbReference type="eggNOG" id="ENOG502SFIM">
    <property type="taxonomic scope" value="Eukaryota"/>
</dbReference>
<dbReference type="EMBL" id="ACPB03013814">
    <property type="status" value="NOT_ANNOTATED_CDS"/>
    <property type="molecule type" value="Genomic_DNA"/>
</dbReference>
<reference evidence="1" key="1">
    <citation type="submission" date="2015-05" db="UniProtKB">
        <authorList>
            <consortium name="EnsemblMetazoa"/>
        </authorList>
    </citation>
    <scope>IDENTIFICATION</scope>
</reference>
<evidence type="ECO:0000313" key="1">
    <source>
        <dbReference type="EnsemblMetazoa" id="RPRC008096-PA"/>
    </source>
</evidence>
<dbReference type="OMA" id="YIREDVW"/>
<sequence>MATNKIVLGRYEEVRDGVPLKYKIQTVTSDLIDDVIEYMMAHFLTRQPLVAHDGLLKEKHSVSSYQNFWKNVLECGESIVALEDREDERINILGVNLLNTSRKRQPFKEVYKGEKFNKFLKFVKELTAKGEVVFEAHDIEKYQKSCGLSVHTDYSGYKIGYRLLICQDLLCKRLGYRFICTIFTSRPAQHLAGKLHYQTIAEEKYETMEIDGQIAYPGLTGSAKLMCKAL</sequence>
<dbReference type="VEuPathDB" id="VectorBase:RPRC008096"/>
<keyword evidence="2" id="KW-1185">Reference proteome</keyword>
<dbReference type="Gene3D" id="3.40.630.30">
    <property type="match status" value="1"/>
</dbReference>
<dbReference type="Proteomes" id="UP000015103">
    <property type="component" value="Unassembled WGS sequence"/>
</dbReference>
<dbReference type="HOGENOM" id="CLU_078419_0_0_1"/>
<proteinExistence type="predicted"/>
<dbReference type="EnsemblMetazoa" id="RPRC008096-RA">
    <property type="protein sequence ID" value="RPRC008096-PA"/>
    <property type="gene ID" value="RPRC008096"/>
</dbReference>
<dbReference type="GO" id="GO:0008080">
    <property type="term" value="F:N-acetyltransferase activity"/>
    <property type="evidence" value="ECO:0007669"/>
    <property type="project" value="TreeGrafter"/>
</dbReference>
<dbReference type="PANTHER" id="PTHR20905:SF32">
    <property type="entry name" value="ARYLALKYLAMINE N-ACETYLTRANSFERASE-LIKE 7, ISOFORM A"/>
    <property type="match status" value="1"/>
</dbReference>
<name>T1HVM6_RHOPR</name>
<accession>T1HVM6</accession>
<evidence type="ECO:0000313" key="2">
    <source>
        <dbReference type="Proteomes" id="UP000015103"/>
    </source>
</evidence>
<evidence type="ECO:0008006" key="3">
    <source>
        <dbReference type="Google" id="ProtNLM"/>
    </source>
</evidence>
<dbReference type="PANTHER" id="PTHR20905">
    <property type="entry name" value="N-ACETYLTRANSFERASE-RELATED"/>
    <property type="match status" value="1"/>
</dbReference>
<dbReference type="AlphaFoldDB" id="T1HVM6"/>